<dbReference type="Proteomes" id="UP000005262">
    <property type="component" value="Chromosome"/>
</dbReference>
<dbReference type="RefSeq" id="WP_014904053.1">
    <property type="nucleotide sequence ID" value="NC_018515.1"/>
</dbReference>
<dbReference type="KEGG" id="dmi:Desmer_3267"/>
<protein>
    <submittedName>
        <fullName evidence="1">Uncharacterized protein</fullName>
    </submittedName>
</protein>
<proteinExistence type="predicted"/>
<sequence>MRYYAVVSKKESVVTNCAAVAEGAIVRVKENEILYEISQDTYDAIGSKQAYYEIKNEELIILELTDIPPEPEPQPTENEILRDYVLNLDYRLIMMELGL</sequence>
<dbReference type="EMBL" id="CP003629">
    <property type="protein sequence ID" value="AFQ45144.1"/>
    <property type="molecule type" value="Genomic_DNA"/>
</dbReference>
<evidence type="ECO:0000313" key="1">
    <source>
        <dbReference type="EMBL" id="AFQ45144.1"/>
    </source>
</evidence>
<reference evidence="1 2" key="1">
    <citation type="journal article" date="2012" name="J. Bacteriol.">
        <title>Complete genome sequences of Desulfosporosinus orientis DSM765T, Desulfosporosinus youngiae DSM17734T, Desulfosporosinus meridiei DSM13257T, and Desulfosporosinus acidiphilus DSM22704T.</title>
        <authorList>
            <person name="Pester M."/>
            <person name="Brambilla E."/>
            <person name="Alazard D."/>
            <person name="Rattei T."/>
            <person name="Weinmaier T."/>
            <person name="Han J."/>
            <person name="Lucas S."/>
            <person name="Lapidus A."/>
            <person name="Cheng J.F."/>
            <person name="Goodwin L."/>
            <person name="Pitluck S."/>
            <person name="Peters L."/>
            <person name="Ovchinnikova G."/>
            <person name="Teshima H."/>
            <person name="Detter J.C."/>
            <person name="Han C.S."/>
            <person name="Tapia R."/>
            <person name="Land M.L."/>
            <person name="Hauser L."/>
            <person name="Kyrpides N.C."/>
            <person name="Ivanova N.N."/>
            <person name="Pagani I."/>
            <person name="Huntmann M."/>
            <person name="Wei C.L."/>
            <person name="Davenport K.W."/>
            <person name="Daligault H."/>
            <person name="Chain P.S."/>
            <person name="Chen A."/>
            <person name="Mavromatis K."/>
            <person name="Markowitz V."/>
            <person name="Szeto E."/>
            <person name="Mikhailova N."/>
            <person name="Pati A."/>
            <person name="Wagner M."/>
            <person name="Woyke T."/>
            <person name="Ollivier B."/>
            <person name="Klenk H.P."/>
            <person name="Spring S."/>
            <person name="Loy A."/>
        </authorList>
    </citation>
    <scope>NUCLEOTIDE SEQUENCE [LARGE SCALE GENOMIC DNA]</scope>
    <source>
        <strain evidence="2">ATCC BAA-275 / DSM 13257 / NCIMB 13706 / S10</strain>
    </source>
</reference>
<gene>
    <name evidence="1" type="ordered locus">Desmer_3267</name>
</gene>
<dbReference type="STRING" id="768704.Desmer_3267"/>
<accession>J7IYC4</accession>
<dbReference type="AlphaFoldDB" id="J7IYC4"/>
<reference evidence="2" key="2">
    <citation type="submission" date="2012-08" db="EMBL/GenBank/DDBJ databases">
        <title>Finished genome of Desulfosporosinus meridiei DSM 13257.</title>
        <authorList>
            <person name="Huntemann M."/>
            <person name="Wei C.-L."/>
            <person name="Han J."/>
            <person name="Detter J.C."/>
            <person name="Han C."/>
            <person name="Davenport K."/>
            <person name="Daligault H."/>
            <person name="Erkkila T."/>
            <person name="Gu W."/>
            <person name="Munk A.C.C."/>
            <person name="Teshima H."/>
            <person name="Xu Y."/>
            <person name="Chain P."/>
            <person name="Tapia R."/>
            <person name="Chen A."/>
            <person name="Krypides N."/>
            <person name="Mavromatis K."/>
            <person name="Markowitz V."/>
            <person name="Szeto E."/>
            <person name="Ivanova N."/>
            <person name="Mikhailova N."/>
            <person name="Ovchinnikova G."/>
            <person name="Pagani I."/>
            <person name="Pati A."/>
            <person name="Goodwin L."/>
            <person name="Peters L."/>
            <person name="Pitluck S."/>
            <person name="Woyke T."/>
            <person name="Pester M."/>
            <person name="Spring S."/>
            <person name="Ollivier B."/>
            <person name="Rattei T."/>
            <person name="Klenk H.-P."/>
            <person name="Wagner M."/>
            <person name="Loy A."/>
        </authorList>
    </citation>
    <scope>NUCLEOTIDE SEQUENCE [LARGE SCALE GENOMIC DNA]</scope>
    <source>
        <strain evidence="2">ATCC BAA-275 / DSM 13257 / NCIMB 13706 / S10</strain>
    </source>
</reference>
<organism evidence="1 2">
    <name type="scientific">Desulfosporosinus meridiei (strain ATCC BAA-275 / DSM 13257 / KCTC 12902 / NCIMB 13706 / S10)</name>
    <dbReference type="NCBI Taxonomy" id="768704"/>
    <lineage>
        <taxon>Bacteria</taxon>
        <taxon>Bacillati</taxon>
        <taxon>Bacillota</taxon>
        <taxon>Clostridia</taxon>
        <taxon>Eubacteriales</taxon>
        <taxon>Desulfitobacteriaceae</taxon>
        <taxon>Desulfosporosinus</taxon>
    </lineage>
</organism>
<dbReference type="HOGENOM" id="CLU_2315715_0_0_9"/>
<name>J7IYC4_DESMD</name>
<keyword evidence="2" id="KW-1185">Reference proteome</keyword>
<evidence type="ECO:0000313" key="2">
    <source>
        <dbReference type="Proteomes" id="UP000005262"/>
    </source>
</evidence>